<reference evidence="1 2" key="1">
    <citation type="journal article" date="2018" name="Front. Microbiol.">
        <title>Genetic and Phylogenetic Characteristics of Pasteurella multocida Isolates From Different Host Species.</title>
        <authorList>
            <person name="Peng Z."/>
            <person name="Liang W."/>
            <person name="Wang F."/>
            <person name="Xu Z."/>
            <person name="Xie Z."/>
            <person name="Lian Z."/>
            <person name="Hua L."/>
            <person name="Zhou R."/>
            <person name="Chen H."/>
            <person name="Wu B."/>
        </authorList>
    </citation>
    <scope>NUCLEOTIDE SEQUENCE [LARGE SCALE GENOMIC DNA]</scope>
    <source>
        <strain evidence="1 2">HNA06</strain>
    </source>
</reference>
<proteinExistence type="predicted"/>
<dbReference type="NCBIfam" id="TIGR02616">
    <property type="entry name" value="tnaC_leader"/>
    <property type="match status" value="1"/>
</dbReference>
<protein>
    <submittedName>
        <fullName evidence="1">Tryptophanase leader peptide</fullName>
    </submittedName>
</protein>
<comment type="caution">
    <text evidence="1">The sequence shown here is derived from an EMBL/GenBank/DDBJ whole genome shotgun (WGS) entry which is preliminary data.</text>
</comment>
<dbReference type="RefSeq" id="WP_071543615.1">
    <property type="nucleotide sequence ID" value="NZ_AP025519.1"/>
</dbReference>
<accession>A0A2J9QLQ8</accession>
<gene>
    <name evidence="1" type="primary">tnaC</name>
    <name evidence="1" type="ORF">C2800_08140</name>
</gene>
<dbReference type="Proteomes" id="UP000540079">
    <property type="component" value="Unassembled WGS sequence"/>
</dbReference>
<sequence>MMSILSPNQVWIIVDPKLSFFFPIIR</sequence>
<organism evidence="1 2">
    <name type="scientific">Pasteurella multocida</name>
    <dbReference type="NCBI Taxonomy" id="747"/>
    <lineage>
        <taxon>Bacteria</taxon>
        <taxon>Pseudomonadati</taxon>
        <taxon>Pseudomonadota</taxon>
        <taxon>Gammaproteobacteria</taxon>
        <taxon>Pasteurellales</taxon>
        <taxon>Pasteurellaceae</taxon>
        <taxon>Pasteurella</taxon>
    </lineage>
</organism>
<dbReference type="GO" id="GO:0031556">
    <property type="term" value="P:transcriptional attenuation by ribosome"/>
    <property type="evidence" value="ECO:0007669"/>
    <property type="project" value="InterPro"/>
</dbReference>
<evidence type="ECO:0000313" key="2">
    <source>
        <dbReference type="Proteomes" id="UP000540079"/>
    </source>
</evidence>
<dbReference type="AlphaFoldDB" id="A0A2J9QLQ8"/>
<dbReference type="InterPro" id="IPR012620">
    <property type="entry name" value="Trp_operon_leader_peptide"/>
</dbReference>
<evidence type="ECO:0000313" key="1">
    <source>
        <dbReference type="EMBL" id="NNI79386.1"/>
    </source>
</evidence>
<name>A0A2J9QLQ8_PASMD</name>
<dbReference type="EMBL" id="PPVL01000007">
    <property type="protein sequence ID" value="NNI79386.1"/>
    <property type="molecule type" value="Genomic_DNA"/>
</dbReference>